<evidence type="ECO:0000256" key="1">
    <source>
        <dbReference type="SAM" id="MobiDB-lite"/>
    </source>
</evidence>
<dbReference type="EMBL" id="VSRR010043625">
    <property type="protein sequence ID" value="MPC76559.1"/>
    <property type="molecule type" value="Genomic_DNA"/>
</dbReference>
<dbReference type="Proteomes" id="UP000324222">
    <property type="component" value="Unassembled WGS sequence"/>
</dbReference>
<protein>
    <submittedName>
        <fullName evidence="2">Uncharacterized protein</fullName>
    </submittedName>
</protein>
<comment type="caution">
    <text evidence="2">The sequence shown here is derived from an EMBL/GenBank/DDBJ whole genome shotgun (WGS) entry which is preliminary data.</text>
</comment>
<dbReference type="AlphaFoldDB" id="A0A5B7I3Z9"/>
<accession>A0A5B7I3Z9</accession>
<evidence type="ECO:0000313" key="2">
    <source>
        <dbReference type="EMBL" id="MPC76559.1"/>
    </source>
</evidence>
<proteinExistence type="predicted"/>
<feature type="region of interest" description="Disordered" evidence="1">
    <location>
        <begin position="1"/>
        <end position="23"/>
    </location>
</feature>
<keyword evidence="3" id="KW-1185">Reference proteome</keyword>
<organism evidence="2 3">
    <name type="scientific">Portunus trituberculatus</name>
    <name type="common">Swimming crab</name>
    <name type="synonym">Neptunus trituberculatus</name>
    <dbReference type="NCBI Taxonomy" id="210409"/>
    <lineage>
        <taxon>Eukaryota</taxon>
        <taxon>Metazoa</taxon>
        <taxon>Ecdysozoa</taxon>
        <taxon>Arthropoda</taxon>
        <taxon>Crustacea</taxon>
        <taxon>Multicrustacea</taxon>
        <taxon>Malacostraca</taxon>
        <taxon>Eumalacostraca</taxon>
        <taxon>Eucarida</taxon>
        <taxon>Decapoda</taxon>
        <taxon>Pleocyemata</taxon>
        <taxon>Brachyura</taxon>
        <taxon>Eubrachyura</taxon>
        <taxon>Portunoidea</taxon>
        <taxon>Portunidae</taxon>
        <taxon>Portuninae</taxon>
        <taxon>Portunus</taxon>
    </lineage>
</organism>
<name>A0A5B7I3Z9_PORTR</name>
<reference evidence="2 3" key="1">
    <citation type="submission" date="2019-05" db="EMBL/GenBank/DDBJ databases">
        <title>Another draft genome of Portunus trituberculatus and its Hox gene families provides insights of decapod evolution.</title>
        <authorList>
            <person name="Jeong J.-H."/>
            <person name="Song I."/>
            <person name="Kim S."/>
            <person name="Choi T."/>
            <person name="Kim D."/>
            <person name="Ryu S."/>
            <person name="Kim W."/>
        </authorList>
    </citation>
    <scope>NUCLEOTIDE SEQUENCE [LARGE SCALE GENOMIC DNA]</scope>
    <source>
        <tissue evidence="2">Muscle</tissue>
    </source>
</reference>
<gene>
    <name evidence="2" type="ORF">E2C01_070975</name>
</gene>
<evidence type="ECO:0000313" key="3">
    <source>
        <dbReference type="Proteomes" id="UP000324222"/>
    </source>
</evidence>
<sequence>MKNSGATRSAPRSVVLESPRDSYSRGIRMNHKATSCLVNGGRVAPQPGVVRSSYQTFIPC</sequence>